<dbReference type="PROSITE" id="PS51082">
    <property type="entry name" value="WH2"/>
    <property type="match status" value="1"/>
</dbReference>
<name>A0A7D3QUY3_9VIRU</name>
<feature type="coiled-coil region" evidence="1">
    <location>
        <begin position="142"/>
        <end position="169"/>
    </location>
</feature>
<reference evidence="4 5" key="1">
    <citation type="submission" date="2020-04" db="EMBL/GenBank/DDBJ databases">
        <title>Advantages and limits of metagenomic assembly and binning of a giant virus.</title>
        <authorList>
            <person name="Schulz F."/>
            <person name="Andreani J."/>
            <person name="Francis R."/>
            <person name="Boudjemaa H."/>
            <person name="Bou Khalil J.Y."/>
            <person name="Lee J."/>
            <person name="La Scola B."/>
            <person name="Woyke T."/>
        </authorList>
    </citation>
    <scope>NUCLEOTIDE SEQUENCE [LARGE SCALE GENOMIC DNA]</scope>
    <source>
        <strain evidence="4 5">FV1/VV64</strain>
    </source>
</reference>
<organism evidence="4 5">
    <name type="scientific">Fadolivirus FV1/VV64</name>
    <dbReference type="NCBI Taxonomy" id="3070911"/>
    <lineage>
        <taxon>Viruses</taxon>
        <taxon>Varidnaviria</taxon>
        <taxon>Bamfordvirae</taxon>
        <taxon>Nucleocytoviricota</taxon>
        <taxon>Megaviricetes</taxon>
        <taxon>Imitervirales</taxon>
        <taxon>Mimiviridae</taxon>
        <taxon>Klosneuvirinae</taxon>
        <taxon>Fadolivirus</taxon>
        <taxon>Fadolivirus algeromassiliense</taxon>
    </lineage>
</organism>
<keyword evidence="5" id="KW-1185">Reference proteome</keyword>
<dbReference type="GO" id="GO:0003779">
    <property type="term" value="F:actin binding"/>
    <property type="evidence" value="ECO:0007669"/>
    <property type="project" value="InterPro"/>
</dbReference>
<evidence type="ECO:0000313" key="5">
    <source>
        <dbReference type="Proteomes" id="UP001162001"/>
    </source>
</evidence>
<gene>
    <name evidence="4" type="ORF">Fadolivirus_1_1085</name>
</gene>
<accession>A0A7D3QUY3</accession>
<sequence>MEIILNSINLIQSRRKIIADIEKKIPKSHTDFLSDIKKGIKLKQVQTSTPEEIKILAKRLNIKTNITIIKRVIKPNLMVKQKIIKNLINFHNHIVLYNFFAFYINFDNIINTKIPPNSSQKSEQTRLLSEIEISYNQFINFLKELNKIYDNYTNSINDINKKNHDLINNEKYKELTDYNSTIIYKNEIESTITKINEGLIILFETLIKIRENLVPTSDMFDGPNISKKDETSRNFKKNYADKITPKIDIFTSILKNQPFDIDTLAKEGKNVRNAYCNIFGISETNCDKFEESKLSIKLRIDRIKSKKYIDEGNQYYKNFSLNIKLLKDINNELHTYDEEMKNIDDIANNFNIMGLEGNTLEKYLSDKGKLIANFANKYQYKNLRSDAESLEDALKGTVGKSPTDKTPPPISSTVPAQTDTGEDLTGCDDPDNCETLPNCQSGEGKKMCDKATGWDD</sequence>
<protein>
    <submittedName>
        <fullName evidence="4">WH2 domain-containing protein</fullName>
    </submittedName>
</protein>
<dbReference type="EMBL" id="MT418680">
    <property type="protein sequence ID" value="QKF94543.1"/>
    <property type="molecule type" value="Genomic_DNA"/>
</dbReference>
<proteinExistence type="predicted"/>
<feature type="domain" description="WH2" evidence="3">
    <location>
        <begin position="28"/>
        <end position="45"/>
    </location>
</feature>
<evidence type="ECO:0000256" key="2">
    <source>
        <dbReference type="SAM" id="MobiDB-lite"/>
    </source>
</evidence>
<feature type="region of interest" description="Disordered" evidence="2">
    <location>
        <begin position="396"/>
        <end position="456"/>
    </location>
</feature>
<keyword evidence="1" id="KW-0175">Coiled coil</keyword>
<evidence type="ECO:0000256" key="1">
    <source>
        <dbReference type="SAM" id="Coils"/>
    </source>
</evidence>
<evidence type="ECO:0000259" key="3">
    <source>
        <dbReference type="PROSITE" id="PS51082"/>
    </source>
</evidence>
<feature type="compositionally biased region" description="Acidic residues" evidence="2">
    <location>
        <begin position="420"/>
        <end position="432"/>
    </location>
</feature>
<feature type="compositionally biased region" description="Basic and acidic residues" evidence="2">
    <location>
        <begin position="443"/>
        <end position="456"/>
    </location>
</feature>
<dbReference type="Proteomes" id="UP001162001">
    <property type="component" value="Segment"/>
</dbReference>
<dbReference type="InterPro" id="IPR003124">
    <property type="entry name" value="WH2_dom"/>
</dbReference>
<evidence type="ECO:0000313" key="4">
    <source>
        <dbReference type="EMBL" id="QKF94543.1"/>
    </source>
</evidence>